<comment type="caution">
    <text evidence="4">The sequence shown here is derived from an EMBL/GenBank/DDBJ whole genome shotgun (WGS) entry which is preliminary data.</text>
</comment>
<feature type="repeat" description="ANK" evidence="1">
    <location>
        <begin position="639"/>
        <end position="671"/>
    </location>
</feature>
<feature type="region of interest" description="Disordered" evidence="2">
    <location>
        <begin position="613"/>
        <end position="635"/>
    </location>
</feature>
<dbReference type="InterPro" id="IPR013087">
    <property type="entry name" value="Znf_C2H2_type"/>
</dbReference>
<dbReference type="PROSITE" id="PS50297">
    <property type="entry name" value="ANK_REP_REGION"/>
    <property type="match status" value="2"/>
</dbReference>
<evidence type="ECO:0000259" key="3">
    <source>
        <dbReference type="PROSITE" id="PS00028"/>
    </source>
</evidence>
<feature type="repeat" description="ANK" evidence="1">
    <location>
        <begin position="672"/>
        <end position="704"/>
    </location>
</feature>
<dbReference type="STRING" id="42673.A0A2K0VYD0"/>
<accession>A0A2K0VYD0</accession>
<evidence type="ECO:0000313" key="5">
    <source>
        <dbReference type="Proteomes" id="UP000236664"/>
    </source>
</evidence>
<dbReference type="InterPro" id="IPR036770">
    <property type="entry name" value="Ankyrin_rpt-contain_sf"/>
</dbReference>
<dbReference type="Pfam" id="PF12796">
    <property type="entry name" value="Ank_2"/>
    <property type="match status" value="1"/>
</dbReference>
<dbReference type="SUPFAM" id="SSF48403">
    <property type="entry name" value="Ankyrin repeat"/>
    <property type="match status" value="1"/>
</dbReference>
<keyword evidence="1" id="KW-0040">ANK repeat</keyword>
<dbReference type="SMART" id="SM00355">
    <property type="entry name" value="ZnF_C2H2"/>
    <property type="match status" value="3"/>
</dbReference>
<proteinExistence type="predicted"/>
<dbReference type="PROSITE" id="PS00028">
    <property type="entry name" value="ZINC_FINGER_C2H2_1"/>
    <property type="match status" value="1"/>
</dbReference>
<reference evidence="4 5" key="1">
    <citation type="submission" date="2017-06" db="EMBL/GenBank/DDBJ databases">
        <title>Genome of Fusarium nygamai isolate CS10214.</title>
        <authorList>
            <person name="Gardiner D.M."/>
            <person name="Obanor F."/>
            <person name="Kazan K."/>
        </authorList>
    </citation>
    <scope>NUCLEOTIDE SEQUENCE [LARGE SCALE GENOMIC DNA]</scope>
    <source>
        <strain evidence="4 5">CS10214</strain>
    </source>
</reference>
<feature type="region of interest" description="Disordered" evidence="2">
    <location>
        <begin position="114"/>
        <end position="134"/>
    </location>
</feature>
<evidence type="ECO:0000256" key="2">
    <source>
        <dbReference type="SAM" id="MobiDB-lite"/>
    </source>
</evidence>
<sequence>MEEPQRELQSLGRDILDTFKILAEKPWNANKDSSIPSKRRVSAEEERFRLWGRSLGLNQAGHASLDYRVRDASVIRASLADLLTELKDHLENLASIILGDRLPLERNIEARLQNEAAPSDTASSDDDASLSSLTSTGSFQETDFRLASVTTRLDSLYKLAARIQSPCNRPQRPTNDLYKNVPESRRAEYIQNQEQIEVSLVAYVQKQQLECVTDEQLQGLGFSQEQLLQEYAAPTHWLVRRTGIANARRKQQFIYWRGNAELTGRDIAKYPLQVIPTKPAETVVQPHAQTSVARKLASSVSMETSSKVIDLNTPGVGDLKSVVSGRSRVSTTVSPGKEGLAWPPPPSHLAGSEYFSCPYCGIVCPERYLSHHEWRTHQIRDLQPYHCTYEDCLDPNRLYGMRQDWTDHENQHRRVWHCHVHEEEFETQLKYIKHLNDKQLEHRPEESCTEMVAAIVGASSKPHRDCPFCPTAFSDVATMQRHVGYHLERLALYALPDITEQSGGELVPSQSDSHQLVKNQGRQDSVSHDFTEEEVQSFLEISSRDVIDTQESIQSKMTTKDTQDFAARLELLPIPTAMSYNESIMTWIGAPPGIKNISGSLRPEWLSSEITNHATNAVEPPEESKKAESTLEEDNCSEDNNIRLLMAARKGHEAAVRLLLKKGTDIESKDNNGRTPLLWAAASGHESIVKLLLEKGANVDAKDKDGQTPLSSAAENGHEAISQLLLVSPIATLNPEKVVVEGFLFPGGSVYKQNMDFRRHAHDHRRMSQFDEWEAPRRLDDGDAPVTLTPSRRTIRIDNYQEVWNFYELRFKNCQQTACKLIAKAWVKAIEPNKQSTHPYTGKDEKAPDWWPRPWGPTKEDRVRYKEPDQLYKRERVHLLIHILEMVVEPKQAQHPDLQELNLNIRKLEEITMEALSEFFVDMENPANLRKRPFLNEIFEVARQRARFKNNDIG</sequence>
<dbReference type="Pfam" id="PF11001">
    <property type="entry name" value="AFUB_07903_YDR124W_hel"/>
    <property type="match status" value="1"/>
</dbReference>
<evidence type="ECO:0000256" key="1">
    <source>
        <dbReference type="PROSITE-ProRule" id="PRU00023"/>
    </source>
</evidence>
<name>A0A2K0VYD0_GIBNY</name>
<evidence type="ECO:0000313" key="4">
    <source>
        <dbReference type="EMBL" id="PNP75038.1"/>
    </source>
</evidence>
<dbReference type="AlphaFoldDB" id="A0A2K0VYD0"/>
<organism evidence="4 5">
    <name type="scientific">Gibberella nygamai</name>
    <name type="common">Bean root rot disease fungus</name>
    <name type="synonym">Fusarium nygamai</name>
    <dbReference type="NCBI Taxonomy" id="42673"/>
    <lineage>
        <taxon>Eukaryota</taxon>
        <taxon>Fungi</taxon>
        <taxon>Dikarya</taxon>
        <taxon>Ascomycota</taxon>
        <taxon>Pezizomycotina</taxon>
        <taxon>Sordariomycetes</taxon>
        <taxon>Hypocreomycetidae</taxon>
        <taxon>Hypocreales</taxon>
        <taxon>Nectriaceae</taxon>
        <taxon>Fusarium</taxon>
        <taxon>Fusarium fujikuroi species complex</taxon>
    </lineage>
</organism>
<dbReference type="InterPro" id="IPR002110">
    <property type="entry name" value="Ankyrin_rpt"/>
</dbReference>
<dbReference type="Gene3D" id="1.25.40.20">
    <property type="entry name" value="Ankyrin repeat-containing domain"/>
    <property type="match status" value="1"/>
</dbReference>
<dbReference type="EMBL" id="MTQA01000183">
    <property type="protein sequence ID" value="PNP75038.1"/>
    <property type="molecule type" value="Genomic_DNA"/>
</dbReference>
<gene>
    <name evidence="4" type="ORF">FNYG_11620</name>
</gene>
<dbReference type="PANTHER" id="PTHR35391:SF7">
    <property type="entry name" value="C2H2-TYPE DOMAIN-CONTAINING PROTEIN"/>
    <property type="match status" value="1"/>
</dbReference>
<protein>
    <recommendedName>
        <fullName evidence="3">C2H2-type domain-containing protein</fullName>
    </recommendedName>
</protein>
<feature type="domain" description="C2H2-type" evidence="3">
    <location>
        <begin position="466"/>
        <end position="486"/>
    </location>
</feature>
<dbReference type="Proteomes" id="UP000236664">
    <property type="component" value="Unassembled WGS sequence"/>
</dbReference>
<dbReference type="PROSITE" id="PS50088">
    <property type="entry name" value="ANK_REPEAT"/>
    <property type="match status" value="2"/>
</dbReference>
<dbReference type="PANTHER" id="PTHR35391">
    <property type="entry name" value="C2H2-TYPE DOMAIN-CONTAINING PROTEIN-RELATED"/>
    <property type="match status" value="1"/>
</dbReference>
<keyword evidence="5" id="KW-1185">Reference proteome</keyword>
<dbReference type="SMART" id="SM00248">
    <property type="entry name" value="ANK"/>
    <property type="match status" value="3"/>
</dbReference>
<dbReference type="OrthoDB" id="20872at2759"/>
<dbReference type="InterPro" id="IPR047092">
    <property type="entry name" value="AFUB_07903/YDR124W-like_hel"/>
</dbReference>